<dbReference type="PANTHER" id="PTHR30136:SF22">
    <property type="entry name" value="TRANSCRIPTIONAL REPRESSOR ICLR"/>
    <property type="match status" value="1"/>
</dbReference>
<dbReference type="SUPFAM" id="SSF46785">
    <property type="entry name" value="Winged helix' DNA-binding domain"/>
    <property type="match status" value="1"/>
</dbReference>
<organism evidence="6 7">
    <name type="scientific">Acidiphilium acidophilum</name>
    <name type="common">Thiobacillus acidophilus</name>
    <dbReference type="NCBI Taxonomy" id="76588"/>
    <lineage>
        <taxon>Bacteria</taxon>
        <taxon>Pseudomonadati</taxon>
        <taxon>Pseudomonadota</taxon>
        <taxon>Alphaproteobacteria</taxon>
        <taxon>Acetobacterales</taxon>
        <taxon>Acidocellaceae</taxon>
        <taxon>Acidiphilium</taxon>
    </lineage>
</organism>
<proteinExistence type="predicted"/>
<dbReference type="PANTHER" id="PTHR30136">
    <property type="entry name" value="HELIX-TURN-HELIX TRANSCRIPTIONAL REGULATOR, ICLR FAMILY"/>
    <property type="match status" value="1"/>
</dbReference>
<name>A0AAW9DNQ6_ACIAO</name>
<dbReference type="RefSeq" id="WP_319613629.1">
    <property type="nucleotide sequence ID" value="NZ_JAWXYB010000018.1"/>
</dbReference>
<dbReference type="InterPro" id="IPR005471">
    <property type="entry name" value="Tscrpt_reg_IclR_N"/>
</dbReference>
<keyword evidence="7" id="KW-1185">Reference proteome</keyword>
<feature type="domain" description="HTH iclR-type" evidence="4">
    <location>
        <begin position="23"/>
        <end position="85"/>
    </location>
</feature>
<evidence type="ECO:0000256" key="2">
    <source>
        <dbReference type="ARBA" id="ARBA00023125"/>
    </source>
</evidence>
<accession>A0AAW9DNQ6</accession>
<dbReference type="Pfam" id="PF09339">
    <property type="entry name" value="HTH_IclR"/>
    <property type="match status" value="1"/>
</dbReference>
<dbReference type="GO" id="GO:0003700">
    <property type="term" value="F:DNA-binding transcription factor activity"/>
    <property type="evidence" value="ECO:0007669"/>
    <property type="project" value="TreeGrafter"/>
</dbReference>
<protein>
    <submittedName>
        <fullName evidence="6">IclR family transcriptional regulator C-terminal domain-containing protein</fullName>
    </submittedName>
</protein>
<keyword evidence="1" id="KW-0805">Transcription regulation</keyword>
<dbReference type="SUPFAM" id="SSF55781">
    <property type="entry name" value="GAF domain-like"/>
    <property type="match status" value="1"/>
</dbReference>
<dbReference type="Proteomes" id="UP001279553">
    <property type="component" value="Unassembled WGS sequence"/>
</dbReference>
<sequence>MAVERGDAARVRMAAPAERSMQVQSLVRALAILNRLGASDEGLKLIEIGQQVGLSPSTAHRLLTTLEQERYVHFDAERRVWSVGVQAFATGTAFLKSRNVAALAPGPMRALMELTEETVNLAMEDQHEAVYLAQVECRQMMRAFARPGGRVPLHCSGVGKALLSAMNRAEISRILHARGMARMTVKTINNTAHLHEDLAAARARGYAIDDEEHAIGLRCIAAVIFNEHAEAVAAVSVSGPMARITDARIPQLGEQVRRTADAITALYGGRVAHG</sequence>
<dbReference type="PROSITE" id="PS51077">
    <property type="entry name" value="HTH_ICLR"/>
    <property type="match status" value="1"/>
</dbReference>
<reference evidence="6 7" key="1">
    <citation type="submission" date="2023-11" db="EMBL/GenBank/DDBJ databases">
        <title>MicrobeMod: A computational toolkit for identifying prokaryotic methylation and restriction-modification with nanopore sequencing.</title>
        <authorList>
            <person name="Crits-Christoph A."/>
            <person name="Kang S.C."/>
            <person name="Lee H."/>
            <person name="Ostrov N."/>
        </authorList>
    </citation>
    <scope>NUCLEOTIDE SEQUENCE [LARGE SCALE GENOMIC DNA]</scope>
    <source>
        <strain evidence="6 7">DSMZ 700</strain>
    </source>
</reference>
<evidence type="ECO:0000313" key="7">
    <source>
        <dbReference type="Proteomes" id="UP001279553"/>
    </source>
</evidence>
<dbReference type="GO" id="GO:0045892">
    <property type="term" value="P:negative regulation of DNA-templated transcription"/>
    <property type="evidence" value="ECO:0007669"/>
    <property type="project" value="TreeGrafter"/>
</dbReference>
<dbReference type="InterPro" id="IPR036390">
    <property type="entry name" value="WH_DNA-bd_sf"/>
</dbReference>
<dbReference type="InterPro" id="IPR036388">
    <property type="entry name" value="WH-like_DNA-bd_sf"/>
</dbReference>
<dbReference type="EMBL" id="JAWXYB010000018">
    <property type="protein sequence ID" value="MDX5930701.1"/>
    <property type="molecule type" value="Genomic_DNA"/>
</dbReference>
<evidence type="ECO:0000259" key="4">
    <source>
        <dbReference type="PROSITE" id="PS51077"/>
    </source>
</evidence>
<feature type="domain" description="IclR-ED" evidence="5">
    <location>
        <begin position="86"/>
        <end position="269"/>
    </location>
</feature>
<keyword evidence="2" id="KW-0238">DNA-binding</keyword>
<dbReference type="InterPro" id="IPR029016">
    <property type="entry name" value="GAF-like_dom_sf"/>
</dbReference>
<dbReference type="InterPro" id="IPR014757">
    <property type="entry name" value="Tscrpt_reg_IclR_C"/>
</dbReference>
<dbReference type="PROSITE" id="PS51078">
    <property type="entry name" value="ICLR_ED"/>
    <property type="match status" value="1"/>
</dbReference>
<dbReference type="Gene3D" id="1.10.10.10">
    <property type="entry name" value="Winged helix-like DNA-binding domain superfamily/Winged helix DNA-binding domain"/>
    <property type="match status" value="1"/>
</dbReference>
<comment type="caution">
    <text evidence="6">The sequence shown here is derived from an EMBL/GenBank/DDBJ whole genome shotgun (WGS) entry which is preliminary data.</text>
</comment>
<dbReference type="AlphaFoldDB" id="A0AAW9DNQ6"/>
<keyword evidence="3" id="KW-0804">Transcription</keyword>
<gene>
    <name evidence="6" type="ORF">SIL87_08000</name>
</gene>
<evidence type="ECO:0000313" key="6">
    <source>
        <dbReference type="EMBL" id="MDX5930701.1"/>
    </source>
</evidence>
<dbReference type="SMART" id="SM00346">
    <property type="entry name" value="HTH_ICLR"/>
    <property type="match status" value="1"/>
</dbReference>
<evidence type="ECO:0000256" key="1">
    <source>
        <dbReference type="ARBA" id="ARBA00023015"/>
    </source>
</evidence>
<evidence type="ECO:0000256" key="3">
    <source>
        <dbReference type="ARBA" id="ARBA00023163"/>
    </source>
</evidence>
<dbReference type="InterPro" id="IPR050707">
    <property type="entry name" value="HTH_MetabolicPath_Reg"/>
</dbReference>
<dbReference type="GO" id="GO:0003677">
    <property type="term" value="F:DNA binding"/>
    <property type="evidence" value="ECO:0007669"/>
    <property type="project" value="UniProtKB-KW"/>
</dbReference>
<evidence type="ECO:0000259" key="5">
    <source>
        <dbReference type="PROSITE" id="PS51078"/>
    </source>
</evidence>
<dbReference type="Gene3D" id="3.30.450.40">
    <property type="match status" value="1"/>
</dbReference>
<dbReference type="Pfam" id="PF01614">
    <property type="entry name" value="IclR_C"/>
    <property type="match status" value="1"/>
</dbReference>